<reference evidence="3" key="1">
    <citation type="submission" date="2017-09" db="EMBL/GenBank/DDBJ databases">
        <title>Depth-based differentiation of microbial function through sediment-hosted aquifers and enrichment of novel symbionts in the deep terrestrial subsurface.</title>
        <authorList>
            <person name="Probst A.J."/>
            <person name="Ladd B."/>
            <person name="Jarett J.K."/>
            <person name="Geller-Mcgrath D.E."/>
            <person name="Sieber C.M.K."/>
            <person name="Emerson J.B."/>
            <person name="Anantharaman K."/>
            <person name="Thomas B.C."/>
            <person name="Malmstrom R."/>
            <person name="Stieglmeier M."/>
            <person name="Klingl A."/>
            <person name="Woyke T."/>
            <person name="Ryan C.M."/>
            <person name="Banfield J.F."/>
        </authorList>
    </citation>
    <scope>NUCLEOTIDE SEQUENCE [LARGE SCALE GENOMIC DNA]</scope>
</reference>
<evidence type="ECO:0000313" key="2">
    <source>
        <dbReference type="EMBL" id="PIT98387.1"/>
    </source>
</evidence>
<name>A0A2M6X059_9BACT</name>
<accession>A0A2M6X059</accession>
<dbReference type="EMBL" id="PEZP01000010">
    <property type="protein sequence ID" value="PIT98387.1"/>
    <property type="molecule type" value="Genomic_DNA"/>
</dbReference>
<organism evidence="2 3">
    <name type="scientific">Candidatus Andersenbacteria bacterium CG10_big_fil_rev_8_21_14_0_10_54_11</name>
    <dbReference type="NCBI Taxonomy" id="1974485"/>
    <lineage>
        <taxon>Bacteria</taxon>
        <taxon>Candidatus Anderseniibacteriota</taxon>
    </lineage>
</organism>
<sequence length="165" mass="17757">MFEIFTTAIRILWLLLPAMAANMAPVFAATYNLFPALNRPLDGGVKWQTRRLLGKNKTIRGLLAGAFAGLLVGGIQGAALRGLLMGIGALTGDAAKSFAKRRLNISPGTSWKPWDQIDFVIGAIAFTIKVYPYTLREVVIALLVIGSGSYLVSKLGVALNVKQRV</sequence>
<dbReference type="Proteomes" id="UP000230731">
    <property type="component" value="Unassembled WGS sequence"/>
</dbReference>
<comment type="caution">
    <text evidence="2">The sequence shown here is derived from an EMBL/GenBank/DDBJ whole genome shotgun (WGS) entry which is preliminary data.</text>
</comment>
<feature type="transmembrane region" description="Helical" evidence="1">
    <location>
        <begin position="62"/>
        <end position="92"/>
    </location>
</feature>
<dbReference type="PANTHER" id="PTHR39650:SF1">
    <property type="entry name" value="CDP-ARCHAEOL SYNTHASE"/>
    <property type="match status" value="1"/>
</dbReference>
<dbReference type="Pfam" id="PF01864">
    <property type="entry name" value="CarS-like"/>
    <property type="match status" value="1"/>
</dbReference>
<protein>
    <recommendedName>
        <fullName evidence="4">CDP-archaeol synthase</fullName>
    </recommendedName>
</protein>
<gene>
    <name evidence="2" type="ORF">COT71_01010</name>
</gene>
<feature type="transmembrane region" description="Helical" evidence="1">
    <location>
        <begin position="138"/>
        <end position="161"/>
    </location>
</feature>
<dbReference type="InterPro" id="IPR032690">
    <property type="entry name" value="CarS"/>
</dbReference>
<proteinExistence type="predicted"/>
<dbReference type="AlphaFoldDB" id="A0A2M6X059"/>
<keyword evidence="1" id="KW-1133">Transmembrane helix</keyword>
<evidence type="ECO:0000256" key="1">
    <source>
        <dbReference type="SAM" id="Phobius"/>
    </source>
</evidence>
<evidence type="ECO:0000313" key="3">
    <source>
        <dbReference type="Proteomes" id="UP000230731"/>
    </source>
</evidence>
<keyword evidence="1" id="KW-0812">Transmembrane</keyword>
<evidence type="ECO:0008006" key="4">
    <source>
        <dbReference type="Google" id="ProtNLM"/>
    </source>
</evidence>
<dbReference type="PANTHER" id="PTHR39650">
    <property type="entry name" value="CDP-ARCHAEOL SYNTHASE"/>
    <property type="match status" value="1"/>
</dbReference>
<keyword evidence="1" id="KW-0472">Membrane</keyword>